<dbReference type="EMBL" id="BLAL01000006">
    <property type="protein sequence ID" value="GES73377.1"/>
    <property type="molecule type" value="Genomic_DNA"/>
</dbReference>
<keyword evidence="1" id="KW-0418">Kinase</keyword>
<gene>
    <name evidence="1" type="ORF">RCL2_000091900</name>
</gene>
<proteinExistence type="predicted"/>
<comment type="caution">
    <text evidence="1">The sequence shown here is derived from an EMBL/GenBank/DDBJ whole genome shotgun (WGS) entry which is preliminary data.</text>
</comment>
<dbReference type="OrthoDB" id="4062651at2759"/>
<organism evidence="1 2">
    <name type="scientific">Rhizophagus clarus</name>
    <dbReference type="NCBI Taxonomy" id="94130"/>
    <lineage>
        <taxon>Eukaryota</taxon>
        <taxon>Fungi</taxon>
        <taxon>Fungi incertae sedis</taxon>
        <taxon>Mucoromycota</taxon>
        <taxon>Glomeromycotina</taxon>
        <taxon>Glomeromycetes</taxon>
        <taxon>Glomerales</taxon>
        <taxon>Glomeraceae</taxon>
        <taxon>Rhizophagus</taxon>
    </lineage>
</organism>
<reference evidence="1" key="1">
    <citation type="submission" date="2019-10" db="EMBL/GenBank/DDBJ databases">
        <title>Conservation and host-specific expression of non-tandemly repeated heterogenous ribosome RNA gene in arbuscular mycorrhizal fungi.</title>
        <authorList>
            <person name="Maeda T."/>
            <person name="Kobayashi Y."/>
            <person name="Nakagawa T."/>
            <person name="Ezawa T."/>
            <person name="Yamaguchi K."/>
            <person name="Bino T."/>
            <person name="Nishimoto Y."/>
            <person name="Shigenobu S."/>
            <person name="Kawaguchi M."/>
        </authorList>
    </citation>
    <scope>NUCLEOTIDE SEQUENCE</scope>
    <source>
        <strain evidence="1">HR1</strain>
    </source>
</reference>
<protein>
    <submittedName>
        <fullName evidence="1">Kinase-like domain-containing protein</fullName>
    </submittedName>
</protein>
<keyword evidence="1" id="KW-0808">Transferase</keyword>
<dbReference type="GO" id="GO:0016301">
    <property type="term" value="F:kinase activity"/>
    <property type="evidence" value="ECO:0007669"/>
    <property type="project" value="UniProtKB-KW"/>
</dbReference>
<dbReference type="InterPro" id="IPR011009">
    <property type="entry name" value="Kinase-like_dom_sf"/>
</dbReference>
<evidence type="ECO:0000313" key="2">
    <source>
        <dbReference type="Proteomes" id="UP000615446"/>
    </source>
</evidence>
<evidence type="ECO:0000313" key="1">
    <source>
        <dbReference type="EMBL" id="GES73377.1"/>
    </source>
</evidence>
<dbReference type="SUPFAM" id="SSF56112">
    <property type="entry name" value="Protein kinase-like (PK-like)"/>
    <property type="match status" value="1"/>
</dbReference>
<dbReference type="AlphaFoldDB" id="A0A8H3KPD9"/>
<dbReference type="Proteomes" id="UP000615446">
    <property type="component" value="Unassembled WGS sequence"/>
</dbReference>
<sequence>MNLCKPINYGELVDMEDDVVKYLRPVFNIKVPQLILNLIKSCSDENPLNRPNAESANTELIKQIEEMEQINSSSSTDMYSEDSHSDNLLNFSKLLKD</sequence>
<accession>A0A8H3KPD9</accession>
<name>A0A8H3KPD9_9GLOM</name>